<reference evidence="3 4" key="1">
    <citation type="submission" date="2021-12" db="EMBL/GenBank/DDBJ databases">
        <title>Genome sequencing of bacteria with rrn-lacking chromosome and rrn-plasmid.</title>
        <authorList>
            <person name="Anda M."/>
            <person name="Iwasaki W."/>
        </authorList>
    </citation>
    <scope>NUCLEOTIDE SEQUENCE [LARGE SCALE GENOMIC DNA]</scope>
    <source>
        <strain evidence="3 4">NBRC 101262</strain>
        <plasmid evidence="3 4">pPP2</plasmid>
    </source>
</reference>
<dbReference type="InterPro" id="IPR032675">
    <property type="entry name" value="LRR_dom_sf"/>
</dbReference>
<accession>A0ABM7VK29</accession>
<evidence type="ECO:0000256" key="1">
    <source>
        <dbReference type="ARBA" id="ARBA00022614"/>
    </source>
</evidence>
<evidence type="ECO:0000313" key="4">
    <source>
        <dbReference type="Proteomes" id="UP001354989"/>
    </source>
</evidence>
<dbReference type="PROSITE" id="PS51257">
    <property type="entry name" value="PROKAR_LIPOPROTEIN"/>
    <property type="match status" value="1"/>
</dbReference>
<dbReference type="PANTHER" id="PTHR48051">
    <property type="match status" value="1"/>
</dbReference>
<dbReference type="Gene3D" id="3.80.10.10">
    <property type="entry name" value="Ribonuclease Inhibitor"/>
    <property type="match status" value="2"/>
</dbReference>
<sequence>MSDIKNFIIIPFILFLSCGEPEKNVDIPQDIYDKEQRVIERIQSKYGNAKIYKDDNGLVCDIYIDSLRNGEVPVDLQLFDSLKMLMLYDGEISELPEWISKLPLKSIYLPNNRFNQFPDQLLNMTLLEVIVLNDNPISSVNETLNFPKLKQFWMPGTKITKFPIIKQEPNSPSIDFHLAETPIDSIPDEISSMRIKKIWMTDCNQLTYITPNLGKQDSLEELNFRFFASPGTGVFNPNSKPKTVPVPKEIAHCKNLKSLNLGHNKLTAIPDYVFEIESLENLELWDNQISEIPEKIVKLQKLKDIYLPNNNLKTFPRSFGQMPNLETISVWGNAISKENLPVEMFDINREKKCALLLYMSNDKSYEGLPVSQEQFERGYRWYGRQY</sequence>
<evidence type="ECO:0000313" key="3">
    <source>
        <dbReference type="EMBL" id="BDD01332.1"/>
    </source>
</evidence>
<keyword evidence="2" id="KW-0677">Repeat</keyword>
<dbReference type="InterPro" id="IPR001611">
    <property type="entry name" value="Leu-rich_rpt"/>
</dbReference>
<dbReference type="PROSITE" id="PS51450">
    <property type="entry name" value="LRR"/>
    <property type="match status" value="2"/>
</dbReference>
<keyword evidence="3" id="KW-0614">Plasmid</keyword>
<keyword evidence="1" id="KW-0433">Leucine-rich repeat</keyword>
<dbReference type="Pfam" id="PF13855">
    <property type="entry name" value="LRR_8"/>
    <property type="match status" value="1"/>
</dbReference>
<proteinExistence type="predicted"/>
<evidence type="ECO:0000256" key="2">
    <source>
        <dbReference type="ARBA" id="ARBA00022737"/>
    </source>
</evidence>
<dbReference type="Proteomes" id="UP001354989">
    <property type="component" value="Plasmid pPP2"/>
</dbReference>
<dbReference type="PANTHER" id="PTHR48051:SF1">
    <property type="entry name" value="RAS SUPPRESSOR PROTEIN 1"/>
    <property type="match status" value="1"/>
</dbReference>
<dbReference type="SUPFAM" id="SSF52047">
    <property type="entry name" value="RNI-like"/>
    <property type="match status" value="1"/>
</dbReference>
<gene>
    <name evidence="3" type="ORF">PEPS_36120</name>
</gene>
<organism evidence="3 4">
    <name type="scientific">Persicobacter psychrovividus</name>
    <dbReference type="NCBI Taxonomy" id="387638"/>
    <lineage>
        <taxon>Bacteria</taxon>
        <taxon>Pseudomonadati</taxon>
        <taxon>Bacteroidota</taxon>
        <taxon>Cytophagia</taxon>
        <taxon>Cytophagales</taxon>
        <taxon>Persicobacteraceae</taxon>
        <taxon>Persicobacter</taxon>
    </lineage>
</organism>
<protein>
    <submittedName>
        <fullName evidence="3">Membrane protein</fullName>
    </submittedName>
</protein>
<dbReference type="InterPro" id="IPR003591">
    <property type="entry name" value="Leu-rich_rpt_typical-subtyp"/>
</dbReference>
<dbReference type="SMART" id="SM00369">
    <property type="entry name" value="LRR_TYP"/>
    <property type="match status" value="5"/>
</dbReference>
<dbReference type="EMBL" id="AP025294">
    <property type="protein sequence ID" value="BDD01332.1"/>
    <property type="molecule type" value="Genomic_DNA"/>
</dbReference>
<dbReference type="RefSeq" id="WP_338398646.1">
    <property type="nucleotide sequence ID" value="NZ_AP025294.1"/>
</dbReference>
<name>A0ABM7VK29_9BACT</name>
<geneLocation type="plasmid" evidence="3 4">
    <name>pPP2</name>
</geneLocation>
<keyword evidence="4" id="KW-1185">Reference proteome</keyword>
<dbReference type="Pfam" id="PF00560">
    <property type="entry name" value="LRR_1"/>
    <property type="match status" value="1"/>
</dbReference>
<dbReference type="InterPro" id="IPR050216">
    <property type="entry name" value="LRR_domain-containing"/>
</dbReference>